<gene>
    <name evidence="1" type="ORF">L207DRAFT_571211</name>
</gene>
<keyword evidence="2" id="KW-1185">Reference proteome</keyword>
<dbReference type="Proteomes" id="UP000235786">
    <property type="component" value="Unassembled WGS sequence"/>
</dbReference>
<proteinExistence type="predicted"/>
<evidence type="ECO:0000313" key="1">
    <source>
        <dbReference type="EMBL" id="PMD33738.1"/>
    </source>
</evidence>
<name>A0A2J6R5E2_HYAVF</name>
<reference evidence="1 2" key="1">
    <citation type="submission" date="2016-04" db="EMBL/GenBank/DDBJ databases">
        <title>A degradative enzymes factory behind the ericoid mycorrhizal symbiosis.</title>
        <authorList>
            <consortium name="DOE Joint Genome Institute"/>
            <person name="Martino E."/>
            <person name="Morin E."/>
            <person name="Grelet G."/>
            <person name="Kuo A."/>
            <person name="Kohler A."/>
            <person name="Daghino S."/>
            <person name="Barry K."/>
            <person name="Choi C."/>
            <person name="Cichocki N."/>
            <person name="Clum A."/>
            <person name="Copeland A."/>
            <person name="Hainaut M."/>
            <person name="Haridas S."/>
            <person name="Labutti K."/>
            <person name="Lindquist E."/>
            <person name="Lipzen A."/>
            <person name="Khouja H.-R."/>
            <person name="Murat C."/>
            <person name="Ohm R."/>
            <person name="Olson A."/>
            <person name="Spatafora J."/>
            <person name="Veneault-Fourrey C."/>
            <person name="Henrissat B."/>
            <person name="Grigoriev I."/>
            <person name="Martin F."/>
            <person name="Perotto S."/>
        </authorList>
    </citation>
    <scope>NUCLEOTIDE SEQUENCE [LARGE SCALE GENOMIC DNA]</scope>
    <source>
        <strain evidence="1 2">F</strain>
    </source>
</reference>
<accession>A0A2J6R5E2</accession>
<dbReference type="AlphaFoldDB" id="A0A2J6R5E2"/>
<protein>
    <submittedName>
        <fullName evidence="1">Uncharacterized protein</fullName>
    </submittedName>
</protein>
<organism evidence="1 2">
    <name type="scientific">Hyaloscypha variabilis (strain UAMH 11265 / GT02V1 / F)</name>
    <name type="common">Meliniomyces variabilis</name>
    <dbReference type="NCBI Taxonomy" id="1149755"/>
    <lineage>
        <taxon>Eukaryota</taxon>
        <taxon>Fungi</taxon>
        <taxon>Dikarya</taxon>
        <taxon>Ascomycota</taxon>
        <taxon>Pezizomycotina</taxon>
        <taxon>Leotiomycetes</taxon>
        <taxon>Helotiales</taxon>
        <taxon>Hyaloscyphaceae</taxon>
        <taxon>Hyaloscypha</taxon>
        <taxon>Hyaloscypha variabilis</taxon>
    </lineage>
</organism>
<evidence type="ECO:0000313" key="2">
    <source>
        <dbReference type="Proteomes" id="UP000235786"/>
    </source>
</evidence>
<sequence>MSLNGRSGEFSGLLLPPALTLALARIPRTAFASACASRLLLGGISMIGSGGDGGGSSGFSPPERAESFGHVLIDFTDRRYKTKDSRLPGPQWQAIVYSAEVTQIFDDEDAFDEVNIKPFRGSFAFRANKLGKCPGYSKEGKGCRWMQDLP</sequence>
<dbReference type="EMBL" id="KZ613955">
    <property type="protein sequence ID" value="PMD33738.1"/>
    <property type="molecule type" value="Genomic_DNA"/>
</dbReference>